<dbReference type="EMBL" id="JACJTE010000002">
    <property type="protein sequence ID" value="MBD2559719.1"/>
    <property type="molecule type" value="Genomic_DNA"/>
</dbReference>
<dbReference type="Pfam" id="PF05860">
    <property type="entry name" value="TPS"/>
    <property type="match status" value="1"/>
</dbReference>
<feature type="chain" id="PRO_5047484938" evidence="1">
    <location>
        <begin position="34"/>
        <end position="1129"/>
    </location>
</feature>
<dbReference type="Gene3D" id="2.160.20.10">
    <property type="entry name" value="Single-stranded right-handed beta-helix, Pectin lyase-like"/>
    <property type="match status" value="3"/>
</dbReference>
<keyword evidence="4" id="KW-1185">Reference proteome</keyword>
<evidence type="ECO:0000313" key="4">
    <source>
        <dbReference type="Proteomes" id="UP000604661"/>
    </source>
</evidence>
<dbReference type="PROSITE" id="PS51257">
    <property type="entry name" value="PROKAR_LIPOPROTEIN"/>
    <property type="match status" value="1"/>
</dbReference>
<protein>
    <submittedName>
        <fullName evidence="3">Filamentous hemagglutinin N-terminal domain-containing protein</fullName>
    </submittedName>
</protein>
<feature type="signal peptide" evidence="1">
    <location>
        <begin position="1"/>
        <end position="33"/>
    </location>
</feature>
<organism evidence="3 4">
    <name type="scientific">Nostoc linckia FACHB-391</name>
    <dbReference type="NCBI Taxonomy" id="2692906"/>
    <lineage>
        <taxon>Bacteria</taxon>
        <taxon>Bacillati</taxon>
        <taxon>Cyanobacteriota</taxon>
        <taxon>Cyanophyceae</taxon>
        <taxon>Nostocales</taxon>
        <taxon>Nostocaceae</taxon>
        <taxon>Nostoc</taxon>
    </lineage>
</organism>
<dbReference type="RefSeq" id="WP_190890812.1">
    <property type="nucleotide sequence ID" value="NZ_JACJTE010000002.1"/>
</dbReference>
<dbReference type="InterPro" id="IPR011050">
    <property type="entry name" value="Pectin_lyase_fold/virulence"/>
</dbReference>
<reference evidence="3 4" key="1">
    <citation type="journal article" date="2020" name="ISME J.">
        <title>Comparative genomics reveals insights into cyanobacterial evolution and habitat adaptation.</title>
        <authorList>
            <person name="Chen M.Y."/>
            <person name="Teng W.K."/>
            <person name="Zhao L."/>
            <person name="Hu C.X."/>
            <person name="Zhou Y.K."/>
            <person name="Han B.P."/>
            <person name="Song L.R."/>
            <person name="Shu W.S."/>
        </authorList>
    </citation>
    <scope>NUCLEOTIDE SEQUENCE [LARGE SCALE GENOMIC DNA]</scope>
    <source>
        <strain evidence="3 4">FACHB-391</strain>
    </source>
</reference>
<feature type="domain" description="Filamentous haemagglutinin FhaB/tRNA nuclease CdiA-like TPS" evidence="2">
    <location>
        <begin position="46"/>
        <end position="159"/>
    </location>
</feature>
<accession>A0ABR8ES33</accession>
<name>A0ABR8ES33_NOSLI</name>
<keyword evidence="1" id="KW-0732">Signal</keyword>
<evidence type="ECO:0000256" key="1">
    <source>
        <dbReference type="SAM" id="SignalP"/>
    </source>
</evidence>
<dbReference type="Proteomes" id="UP000604661">
    <property type="component" value="Unassembled WGS sequence"/>
</dbReference>
<dbReference type="InterPro" id="IPR012334">
    <property type="entry name" value="Pectin_lyas_fold"/>
</dbReference>
<evidence type="ECO:0000313" key="3">
    <source>
        <dbReference type="EMBL" id="MBD2559719.1"/>
    </source>
</evidence>
<dbReference type="NCBIfam" id="TIGR01901">
    <property type="entry name" value="adhes_NPXG"/>
    <property type="match status" value="1"/>
</dbReference>
<dbReference type="InterPro" id="IPR008638">
    <property type="entry name" value="FhaB/CdiA-like_TPS"/>
</dbReference>
<dbReference type="SMART" id="SM00912">
    <property type="entry name" value="Haemagg_act"/>
    <property type="match status" value="1"/>
</dbReference>
<dbReference type="SUPFAM" id="SSF51126">
    <property type="entry name" value="Pectin lyase-like"/>
    <property type="match status" value="4"/>
</dbReference>
<evidence type="ECO:0000259" key="2">
    <source>
        <dbReference type="SMART" id="SM00912"/>
    </source>
</evidence>
<sequence length="1129" mass="115207">MTIKYGLNRCLQFGLAGLLGCLSVSLVTSETQAQQSNIVPDNTLGAESSQVIDNFRGQPIEVITGGATRGGNLFHSFQEFNISEGRGGYFFSPNADIQNILARVTGNNPSEILGRLGTFGNSSPNLFLINPNGIVFGKSASLDVDGSFLGTTANSLVFDNGVEFSATNPQAPPLLAINVPIGLQFGSQPGSITSQAVIRNSRGNIIGGLDVGSGSTLALIGGEITLNDSFLSTQNGQVKLGAVGGNTTVGLNVNGSSLGFKLPENFGRAPISLTNATIFATGVNGAIELFGGKIELNGSFLYGSNGGSIVVDATQLSLDNNSAIQSATFGAARGGNIQIQASDAVTLTNSSRIFSSSGAPATGSSGDVTINAEKITITGDGNTQNSSGIVVNTIGAGNSGNLTLNATESVNINGGFVSVISGGAGNAGNLTVRATDAVNITNQASLRLGSLSSGSTGNLRIETGTLRVQNNFFGGGVTALSSGGGSVGSISIQARNAVEVTQSNISTGIATPLGSKTQATAGDITIETQRLNLKDGGYVSTNTFSSANAANILIKASEYVRISGNSYISSNTYSGSGNGGNVTIETPRLSLTQGGHINTSSTRSSGNAGNITIRAKDVELDGFVFVPKEQFTLNNPAAEEILSEPLAQEVLSRLGGFSYLSELTSDVIGSNADVRGGTITIDTERLRLSNGGNISTSVFGGGRGQGGNLVVHATDSIDITGVGAERLDGSFAPSGLFAELQTGGIGSGGNIDVTTGRLNLSNNGEISASTFNQGNAGNITINANQIDLRGNSKVITQVDDEAQGNAGNISIKTQLLNVQEESQISSATQGNGNAGNLTVKADSIILTGSDSESATGLISSVDEGANGQGGDIDITSNRLIVRDDAEIVSASIGTGDAGNIRIKANFLEVLGKGSAIASFTNAGNGGNITLDIADLLFLRDRGLISTTAGRAQAGGDGGNININSKFIVASPEENSDISANAYTGTGGRVQINSQGIFGIESRTKPTKKSDITASSEQGVSGAININAPDTSSLQNSFTELPPAIDTNTLIANSCISRGTKRQENSFTITGSGAITTNRPGVLVSNYTTGEVRGIEITSCPWKKGDPIIEPQGLYRLNNGQLLLSRECSN</sequence>
<gene>
    <name evidence="3" type="ORF">H6G95_03610</name>
</gene>
<comment type="caution">
    <text evidence="3">The sequence shown here is derived from an EMBL/GenBank/DDBJ whole genome shotgun (WGS) entry which is preliminary data.</text>
</comment>
<proteinExistence type="predicted"/>